<proteinExistence type="predicted"/>
<sequence length="173" mass="18688">MQAVGKGYVQPARGGQQPTRGRGQARGANGVGRGRGASSRGIGNIEERQPALVYAAHHQEDGDALDIITGMFLIHNVPYTALIDIGSTHSYIACTVSGTLGISVRVLFLDNKLKGFLIDHIDIDDSDAIDHDLDIELELLTMINALTMDMMICELGLTIFSANLTREINLRLS</sequence>
<dbReference type="Pfam" id="PF08284">
    <property type="entry name" value="RVP_2"/>
    <property type="match status" value="1"/>
</dbReference>
<feature type="compositionally biased region" description="Low complexity" evidence="1">
    <location>
        <begin position="10"/>
        <end position="28"/>
    </location>
</feature>
<accession>A0A7J9KF51</accession>
<organism evidence="2 3">
    <name type="scientific">Gossypium armourianum</name>
    <dbReference type="NCBI Taxonomy" id="34283"/>
    <lineage>
        <taxon>Eukaryota</taxon>
        <taxon>Viridiplantae</taxon>
        <taxon>Streptophyta</taxon>
        <taxon>Embryophyta</taxon>
        <taxon>Tracheophyta</taxon>
        <taxon>Spermatophyta</taxon>
        <taxon>Magnoliopsida</taxon>
        <taxon>eudicotyledons</taxon>
        <taxon>Gunneridae</taxon>
        <taxon>Pentapetalae</taxon>
        <taxon>rosids</taxon>
        <taxon>malvids</taxon>
        <taxon>Malvales</taxon>
        <taxon>Malvaceae</taxon>
        <taxon>Malvoideae</taxon>
        <taxon>Gossypium</taxon>
    </lineage>
</organism>
<evidence type="ECO:0000256" key="1">
    <source>
        <dbReference type="SAM" id="MobiDB-lite"/>
    </source>
</evidence>
<dbReference type="AlphaFoldDB" id="A0A7J9KF51"/>
<evidence type="ECO:0000313" key="2">
    <source>
        <dbReference type="EMBL" id="MBA0845011.1"/>
    </source>
</evidence>
<evidence type="ECO:0000313" key="3">
    <source>
        <dbReference type="Proteomes" id="UP000593575"/>
    </source>
</evidence>
<reference evidence="2 3" key="1">
    <citation type="journal article" date="2019" name="Genome Biol. Evol.">
        <title>Insights into the evolution of the New World diploid cottons (Gossypium, subgenus Houzingenia) based on genome sequencing.</title>
        <authorList>
            <person name="Grover C.E."/>
            <person name="Arick M.A. 2nd"/>
            <person name="Thrash A."/>
            <person name="Conover J.L."/>
            <person name="Sanders W.S."/>
            <person name="Peterson D.G."/>
            <person name="Frelichowski J.E."/>
            <person name="Scheffler J.A."/>
            <person name="Scheffler B.E."/>
            <person name="Wendel J.F."/>
        </authorList>
    </citation>
    <scope>NUCLEOTIDE SEQUENCE [LARGE SCALE GENOMIC DNA]</scope>
    <source>
        <strain evidence="2">6</strain>
        <tissue evidence="2">Leaf</tissue>
    </source>
</reference>
<gene>
    <name evidence="2" type="ORF">Goarm_023076</name>
</gene>
<comment type="caution">
    <text evidence="2">The sequence shown here is derived from an EMBL/GenBank/DDBJ whole genome shotgun (WGS) entry which is preliminary data.</text>
</comment>
<name>A0A7J9KF51_9ROSI</name>
<dbReference type="EMBL" id="JABFAE010412048">
    <property type="protein sequence ID" value="MBA0845011.1"/>
    <property type="molecule type" value="Genomic_DNA"/>
</dbReference>
<keyword evidence="3" id="KW-1185">Reference proteome</keyword>
<protein>
    <submittedName>
        <fullName evidence="2">Uncharacterized protein</fullName>
    </submittedName>
</protein>
<feature type="region of interest" description="Disordered" evidence="1">
    <location>
        <begin position="1"/>
        <end position="42"/>
    </location>
</feature>
<dbReference type="Proteomes" id="UP000593575">
    <property type="component" value="Unassembled WGS sequence"/>
</dbReference>
<feature type="non-terminal residue" evidence="2">
    <location>
        <position position="173"/>
    </location>
</feature>